<feature type="region of interest" description="Disordered" evidence="1">
    <location>
        <begin position="252"/>
        <end position="276"/>
    </location>
</feature>
<evidence type="ECO:0000256" key="1">
    <source>
        <dbReference type="SAM" id="MobiDB-lite"/>
    </source>
</evidence>
<comment type="caution">
    <text evidence="2">The sequence shown here is derived from an EMBL/GenBank/DDBJ whole genome shotgun (WGS) entry which is preliminary data.</text>
</comment>
<protein>
    <submittedName>
        <fullName evidence="2">Uncharacterized protein</fullName>
    </submittedName>
</protein>
<evidence type="ECO:0000313" key="3">
    <source>
        <dbReference type="Proteomes" id="UP000007509"/>
    </source>
</evidence>
<dbReference type="OrthoDB" id="771660at2"/>
<gene>
    <name evidence="2" type="ORF">PMI13_01106</name>
</gene>
<keyword evidence="3" id="KW-1185">Reference proteome</keyword>
<sequence>MKRELPVITIEGTEFMVDVNAFKLHEKDNPENVISFEDMRDVDDGYVFSYSPGRRNIPPLFGRDSNRSITVKIPEWVALDPVGMAEKYGLTPEKLQGKTDFDVMVDQEALNRRINEGMLPTVRIADHIFYVDLRMNMLRPKDDFASNGIVFSEIESYNLEITDEYLIPYNPLTHEFQDIDCERITEYPKDLIAVRFPCEWVLDPIGWNRCSGMDELCDLKYIGPQSHFNAETIPWEKTFLCDIIKENRLQQGKQVEDKGIQPDSDEEQQLKKGCKR</sequence>
<dbReference type="AlphaFoldDB" id="J2T8E7"/>
<name>J2T8E7_9FLAO</name>
<organism evidence="2 3">
    <name type="scientific">Chryseobacterium populi</name>
    <dbReference type="NCBI Taxonomy" id="1144316"/>
    <lineage>
        <taxon>Bacteria</taxon>
        <taxon>Pseudomonadati</taxon>
        <taxon>Bacteroidota</taxon>
        <taxon>Flavobacteriia</taxon>
        <taxon>Flavobacteriales</taxon>
        <taxon>Weeksellaceae</taxon>
        <taxon>Chryseobacterium group</taxon>
        <taxon>Chryseobacterium</taxon>
    </lineage>
</organism>
<dbReference type="PATRIC" id="fig|1144316.3.peg.1109"/>
<evidence type="ECO:0000313" key="2">
    <source>
        <dbReference type="EMBL" id="EJL74367.1"/>
    </source>
</evidence>
<reference evidence="2 3" key="1">
    <citation type="journal article" date="2012" name="J. Bacteriol.">
        <title>Twenty-one genome sequences from Pseudomonas species and 19 genome sequences from diverse bacteria isolated from the rhizosphere and endosphere of Populus deltoides.</title>
        <authorList>
            <person name="Brown S.D."/>
            <person name="Utturkar S.M."/>
            <person name="Klingeman D.M."/>
            <person name="Johnson C.M."/>
            <person name="Martin S.L."/>
            <person name="Land M.L."/>
            <person name="Lu T.Y."/>
            <person name="Schadt C.W."/>
            <person name="Doktycz M.J."/>
            <person name="Pelletier D.A."/>
        </authorList>
    </citation>
    <scope>NUCLEOTIDE SEQUENCE [LARGE SCALE GENOMIC DNA]</scope>
    <source>
        <strain evidence="2 3">CF314</strain>
    </source>
</reference>
<proteinExistence type="predicted"/>
<dbReference type="Proteomes" id="UP000007509">
    <property type="component" value="Unassembled WGS sequence"/>
</dbReference>
<dbReference type="EMBL" id="AKJY01000014">
    <property type="protein sequence ID" value="EJL74367.1"/>
    <property type="molecule type" value="Genomic_DNA"/>
</dbReference>
<accession>J2T8E7</accession>
<dbReference type="RefSeq" id="WP_007841450.1">
    <property type="nucleotide sequence ID" value="NZ_AKJY01000014.1"/>
</dbReference>